<organism evidence="1 2">
    <name type="scientific">Phytophthora infestans</name>
    <name type="common">Potato late blight agent</name>
    <name type="synonym">Botrytis infestans</name>
    <dbReference type="NCBI Taxonomy" id="4787"/>
    <lineage>
        <taxon>Eukaryota</taxon>
        <taxon>Sar</taxon>
        <taxon>Stramenopiles</taxon>
        <taxon>Oomycota</taxon>
        <taxon>Peronosporomycetes</taxon>
        <taxon>Peronosporales</taxon>
        <taxon>Peronosporaceae</taxon>
        <taxon>Phytophthora</taxon>
    </lineage>
</organism>
<accession>A0A8S9TKM8</accession>
<gene>
    <name evidence="1" type="ORF">GN958_ATG22708</name>
</gene>
<reference evidence="1" key="1">
    <citation type="submission" date="2020-03" db="EMBL/GenBank/DDBJ databases">
        <title>Hybrid Assembly of Korean Phytophthora infestans isolates.</title>
        <authorList>
            <person name="Prokchorchik M."/>
            <person name="Lee Y."/>
            <person name="Seo J."/>
            <person name="Cho J.-H."/>
            <person name="Park Y.-E."/>
            <person name="Jang D.-C."/>
            <person name="Im J.-S."/>
            <person name="Choi J.-G."/>
            <person name="Park H.-J."/>
            <person name="Lee G.-B."/>
            <person name="Lee Y.-G."/>
            <person name="Hong S.-Y."/>
            <person name="Cho K."/>
            <person name="Sohn K.H."/>
        </authorList>
    </citation>
    <scope>NUCLEOTIDE SEQUENCE</scope>
    <source>
        <strain evidence="1">KR_2_A2</strain>
    </source>
</reference>
<dbReference type="EMBL" id="JAACNO010003188">
    <property type="protein sequence ID" value="KAF4128162.1"/>
    <property type="molecule type" value="Genomic_DNA"/>
</dbReference>
<dbReference type="Proteomes" id="UP000704712">
    <property type="component" value="Unassembled WGS sequence"/>
</dbReference>
<proteinExistence type="predicted"/>
<evidence type="ECO:0000313" key="1">
    <source>
        <dbReference type="EMBL" id="KAF4128162.1"/>
    </source>
</evidence>
<name>A0A8S9TKM8_PHYIN</name>
<evidence type="ECO:0000313" key="2">
    <source>
        <dbReference type="Proteomes" id="UP000704712"/>
    </source>
</evidence>
<sequence length="88" mass="9684">MDNEGLDTAKQVVDTEERITVMGNANSENEHLSCGIQSARTYRTQMDATQYSQINVGADSTDDAKMNSVAAMANEDIEGRHSGKYMHQ</sequence>
<dbReference type="AlphaFoldDB" id="A0A8S9TKM8"/>
<comment type="caution">
    <text evidence="1">The sequence shown here is derived from an EMBL/GenBank/DDBJ whole genome shotgun (WGS) entry which is preliminary data.</text>
</comment>
<protein>
    <submittedName>
        <fullName evidence="1">Uncharacterized protein</fullName>
    </submittedName>
</protein>